<feature type="transmembrane region" description="Helical" evidence="1">
    <location>
        <begin position="96"/>
        <end position="114"/>
    </location>
</feature>
<feature type="transmembrane region" description="Helical" evidence="1">
    <location>
        <begin position="192"/>
        <end position="209"/>
    </location>
</feature>
<dbReference type="Proteomes" id="UP000184184">
    <property type="component" value="Unassembled WGS sequence"/>
</dbReference>
<keyword evidence="1" id="KW-0472">Membrane</keyword>
<evidence type="ECO:0000256" key="1">
    <source>
        <dbReference type="SAM" id="Phobius"/>
    </source>
</evidence>
<evidence type="ECO:0000313" key="3">
    <source>
        <dbReference type="Proteomes" id="UP000184184"/>
    </source>
</evidence>
<dbReference type="OrthoDB" id="2965305at2"/>
<dbReference type="STRING" id="1027249.SAMN05216179_1526"/>
<dbReference type="RefSeq" id="WP_084543404.1">
    <property type="nucleotide sequence ID" value="NZ_FRCZ01000002.1"/>
</dbReference>
<gene>
    <name evidence="2" type="ORF">SAMN05216179_1526</name>
</gene>
<feature type="transmembrane region" description="Helical" evidence="1">
    <location>
        <begin position="14"/>
        <end position="40"/>
    </location>
</feature>
<proteinExistence type="predicted"/>
<dbReference type="Pfam" id="PF04854">
    <property type="entry name" value="DUF624"/>
    <property type="match status" value="1"/>
</dbReference>
<feature type="transmembrane region" description="Helical" evidence="1">
    <location>
        <begin position="46"/>
        <end position="64"/>
    </location>
</feature>
<keyword evidence="3" id="KW-1185">Reference proteome</keyword>
<feature type="transmembrane region" description="Helical" evidence="1">
    <location>
        <begin position="120"/>
        <end position="144"/>
    </location>
</feature>
<reference evidence="2 3" key="1">
    <citation type="submission" date="2016-11" db="EMBL/GenBank/DDBJ databases">
        <authorList>
            <person name="Jaros S."/>
            <person name="Januszkiewicz K."/>
            <person name="Wedrychowicz H."/>
        </authorList>
    </citation>
    <scope>NUCLEOTIDE SEQUENCE [LARGE SCALE GENOMIC DNA]</scope>
    <source>
        <strain evidence="2 3">CGMCC 1.10681</strain>
    </source>
</reference>
<organism evidence="2 3">
    <name type="scientific">Gracilibacillus kekensis</name>
    <dbReference type="NCBI Taxonomy" id="1027249"/>
    <lineage>
        <taxon>Bacteria</taxon>
        <taxon>Bacillati</taxon>
        <taxon>Bacillota</taxon>
        <taxon>Bacilli</taxon>
        <taxon>Bacillales</taxon>
        <taxon>Bacillaceae</taxon>
        <taxon>Gracilibacillus</taxon>
    </lineage>
</organism>
<protein>
    <submittedName>
        <fullName evidence="2">Uncharacterized membrane protein YesL</fullName>
    </submittedName>
</protein>
<feature type="transmembrane region" description="Helical" evidence="1">
    <location>
        <begin position="165"/>
        <end position="186"/>
    </location>
</feature>
<keyword evidence="1" id="KW-1133">Transmembrane helix</keyword>
<dbReference type="InterPro" id="IPR006938">
    <property type="entry name" value="DUF624"/>
</dbReference>
<dbReference type="EMBL" id="FRCZ01000002">
    <property type="protein sequence ID" value="SHM98643.1"/>
    <property type="molecule type" value="Genomic_DNA"/>
</dbReference>
<sequence length="228" mass="26541">MDYNQGGFFRFSNYVYWLLILNILFVITNIVLFAALITLIPTISNAILYYLAFIPTGPALAALFHSLSILARKKDVSPVQAFITAYKENFKDSLKVWIPIITVFFILLIDIQYFNQEPTFFNQILNGVFLVAIFLLVIFSIYVLTITTHYKFRLRDIYRLSGYYLLTWIKRTTGNIGILFLTVVLMFFTSDFIIIFICSLVAWLLMLNTKPIIQDVKMRFVKSETVQE</sequence>
<name>A0A1M7N4Z1_9BACI</name>
<accession>A0A1M7N4Z1</accession>
<evidence type="ECO:0000313" key="2">
    <source>
        <dbReference type="EMBL" id="SHM98643.1"/>
    </source>
</evidence>
<keyword evidence="1" id="KW-0812">Transmembrane</keyword>
<dbReference type="AlphaFoldDB" id="A0A1M7N4Z1"/>